<gene>
    <name evidence="11" type="ORF">PF001_g29084</name>
    <name evidence="10" type="ORF">PF002_g29835</name>
    <name evidence="9" type="ORF">PF004_g28503</name>
    <name evidence="8" type="ORF">PF005_g29407</name>
    <name evidence="7" type="ORF">PF006_g29102</name>
    <name evidence="6" type="ORF">PF007_g29240</name>
    <name evidence="3" type="ORF">PF009_g29809</name>
    <name evidence="5" type="ORF">PF010_g29024</name>
    <name evidence="4" type="ORF">PF011_g28469</name>
</gene>
<proteinExistence type="inferred from homology"/>
<dbReference type="Proteomes" id="UP000440367">
    <property type="component" value="Unassembled WGS sequence"/>
</dbReference>
<dbReference type="Proteomes" id="UP000433483">
    <property type="component" value="Unassembled WGS sequence"/>
</dbReference>
<evidence type="ECO:0000313" key="13">
    <source>
        <dbReference type="Proteomes" id="UP000433483"/>
    </source>
</evidence>
<dbReference type="EMBL" id="QXGA01004679">
    <property type="protein sequence ID" value="KAE9071643.1"/>
    <property type="molecule type" value="Genomic_DNA"/>
</dbReference>
<sequence>PPPDVRLLNLETAVTASTTNYDVPLKGINYHMHADNILLVFDRFAAATFSGAENNTTQLHPSPYVVSMANNHALDFGRLAFEQETLPALETLPGDAHVVGIGTSILKAAKAARVELPSHEGRHLNCIAVSTVCSGTPPSWRATSTQSGMVVLPALESSTAVQKAVEATASVLHANDLSWPHGGDLLVLSIHWGPNWAYRESDDTCAQVWRRDYAHRVIDELGVDLVYGHSSHHIRGMELYRGKLIIYGAGDLVNDFEGFANRSDAAYNTLGALFLVDLDVNDGRLVELCLVPTFMNRLRLQRVTKRSYERWDPTRSRTVEDVDGVTELCEAVNRFSRLDAGLDHPGREVDSAGGESLAVELHVEDQWAAVPGGPVLVHSSPK</sequence>
<dbReference type="Pfam" id="PF09587">
    <property type="entry name" value="PGA_cap"/>
    <property type="match status" value="1"/>
</dbReference>
<dbReference type="EMBL" id="QXFZ01004430">
    <property type="protein sequence ID" value="KAE9064327.1"/>
    <property type="molecule type" value="Genomic_DNA"/>
</dbReference>
<evidence type="ECO:0000313" key="8">
    <source>
        <dbReference type="EMBL" id="KAE9165929.1"/>
    </source>
</evidence>
<dbReference type="InterPro" id="IPR029052">
    <property type="entry name" value="Metallo-depent_PP-like"/>
</dbReference>
<dbReference type="AlphaFoldDB" id="A0A6A3DNI7"/>
<feature type="domain" description="Capsule synthesis protein CapA" evidence="2">
    <location>
        <begin position="3"/>
        <end position="256"/>
    </location>
</feature>
<comment type="similarity">
    <text evidence="1">Belongs to the CapA family.</text>
</comment>
<dbReference type="PANTHER" id="PTHR33393">
    <property type="entry name" value="POLYGLUTAMINE SYNTHESIS ACCESSORY PROTEIN RV0574C-RELATED"/>
    <property type="match status" value="1"/>
</dbReference>
<dbReference type="OrthoDB" id="189619at2759"/>
<evidence type="ECO:0000313" key="10">
    <source>
        <dbReference type="EMBL" id="KAE9171387.1"/>
    </source>
</evidence>
<dbReference type="Proteomes" id="UP000460718">
    <property type="component" value="Unassembled WGS sequence"/>
</dbReference>
<keyword evidence="13" id="KW-1185">Reference proteome</keyword>
<dbReference type="EMBL" id="QXGF01004372">
    <property type="protein sequence ID" value="KAE8919890.1"/>
    <property type="molecule type" value="Genomic_DNA"/>
</dbReference>
<dbReference type="PANTHER" id="PTHR33393:SF11">
    <property type="entry name" value="POLYGLUTAMINE SYNTHESIS ACCESSORY PROTEIN RV0574C-RELATED"/>
    <property type="match status" value="1"/>
</dbReference>
<evidence type="ECO:0000313" key="5">
    <source>
        <dbReference type="EMBL" id="KAE9063357.1"/>
    </source>
</evidence>
<organism evidence="3 12">
    <name type="scientific">Phytophthora fragariae</name>
    <dbReference type="NCBI Taxonomy" id="53985"/>
    <lineage>
        <taxon>Eukaryota</taxon>
        <taxon>Sar</taxon>
        <taxon>Stramenopiles</taxon>
        <taxon>Oomycota</taxon>
        <taxon>Peronosporomycetes</taxon>
        <taxon>Peronosporales</taxon>
        <taxon>Peronosporaceae</taxon>
        <taxon>Phytophthora</taxon>
    </lineage>
</organism>
<dbReference type="EMBL" id="QXGC01004637">
    <property type="protein sequence ID" value="KAE9168449.1"/>
    <property type="molecule type" value="Genomic_DNA"/>
</dbReference>
<name>A0A6A3DNI7_9STRA</name>
<evidence type="ECO:0000313" key="7">
    <source>
        <dbReference type="EMBL" id="KAE9071643.1"/>
    </source>
</evidence>
<dbReference type="Proteomes" id="UP000441208">
    <property type="component" value="Unassembled WGS sequence"/>
</dbReference>
<evidence type="ECO:0000313" key="19">
    <source>
        <dbReference type="Proteomes" id="UP000476176"/>
    </source>
</evidence>
<evidence type="ECO:0000313" key="4">
    <source>
        <dbReference type="EMBL" id="KAE8964980.1"/>
    </source>
</evidence>
<dbReference type="EMBL" id="QXGD01004295">
    <property type="protein sequence ID" value="KAE9171387.1"/>
    <property type="molecule type" value="Genomic_DNA"/>
</dbReference>
<evidence type="ECO:0000313" key="20">
    <source>
        <dbReference type="Proteomes" id="UP000488956"/>
    </source>
</evidence>
<dbReference type="Proteomes" id="UP000429523">
    <property type="component" value="Unassembled WGS sequence"/>
</dbReference>
<dbReference type="InterPro" id="IPR052169">
    <property type="entry name" value="CW_Biosynth-Accessory"/>
</dbReference>
<evidence type="ECO:0000313" key="12">
    <source>
        <dbReference type="Proteomes" id="UP000429523"/>
    </source>
</evidence>
<comment type="caution">
    <text evidence="3">The sequence shown here is derived from an EMBL/GenBank/DDBJ whole genome shotgun (WGS) entry which is preliminary data.</text>
</comment>
<dbReference type="Proteomes" id="UP000488956">
    <property type="component" value="Unassembled WGS sequence"/>
</dbReference>
<evidence type="ECO:0000313" key="18">
    <source>
        <dbReference type="Proteomes" id="UP000460718"/>
    </source>
</evidence>
<evidence type="ECO:0000313" key="11">
    <source>
        <dbReference type="EMBL" id="KAE9269764.1"/>
    </source>
</evidence>
<evidence type="ECO:0000259" key="2">
    <source>
        <dbReference type="SMART" id="SM00854"/>
    </source>
</evidence>
<evidence type="ECO:0000313" key="16">
    <source>
        <dbReference type="Proteomes" id="UP000440732"/>
    </source>
</evidence>
<evidence type="ECO:0000313" key="15">
    <source>
        <dbReference type="Proteomes" id="UP000440367"/>
    </source>
</evidence>
<dbReference type="Proteomes" id="UP000437068">
    <property type="component" value="Unassembled WGS sequence"/>
</dbReference>
<dbReference type="EMBL" id="QXGE01004695">
    <property type="protein sequence ID" value="KAE9269764.1"/>
    <property type="molecule type" value="Genomic_DNA"/>
</dbReference>
<feature type="non-terminal residue" evidence="3">
    <location>
        <position position="1"/>
    </location>
</feature>
<evidence type="ECO:0000313" key="6">
    <source>
        <dbReference type="EMBL" id="KAE9064327.1"/>
    </source>
</evidence>
<evidence type="ECO:0000256" key="1">
    <source>
        <dbReference type="ARBA" id="ARBA00005662"/>
    </source>
</evidence>
<evidence type="ECO:0000313" key="17">
    <source>
        <dbReference type="Proteomes" id="UP000441208"/>
    </source>
</evidence>
<dbReference type="SUPFAM" id="SSF56300">
    <property type="entry name" value="Metallo-dependent phosphatases"/>
    <property type="match status" value="1"/>
</dbReference>
<dbReference type="EMBL" id="QXFW01004617">
    <property type="protein sequence ID" value="KAE8964980.1"/>
    <property type="molecule type" value="Genomic_DNA"/>
</dbReference>
<accession>A0A6A3DNI7</accession>
<dbReference type="InterPro" id="IPR019079">
    <property type="entry name" value="Capsule_synth_CapA"/>
</dbReference>
<reference evidence="12 13" key="1">
    <citation type="submission" date="2018-08" db="EMBL/GenBank/DDBJ databases">
        <title>Genomic investigation of the strawberry pathogen Phytophthora fragariae indicates pathogenicity is determined by transcriptional variation in three key races.</title>
        <authorList>
            <person name="Adams T.M."/>
            <person name="Armitage A.D."/>
            <person name="Sobczyk M.K."/>
            <person name="Bates H.J."/>
            <person name="Dunwell J.M."/>
            <person name="Nellist C.F."/>
            <person name="Harrison R.J."/>
        </authorList>
    </citation>
    <scope>NUCLEOTIDE SEQUENCE [LARGE SCALE GENOMIC DNA]</scope>
    <source>
        <strain evidence="11 14">A4</strain>
        <strain evidence="10 15">BC-1</strain>
        <strain evidence="9 19">BC-23</strain>
        <strain evidence="8 13">NOV-27</strain>
        <strain evidence="7 16">NOV-5</strain>
        <strain evidence="6 17">NOV-71</strain>
        <strain evidence="3 12">NOV-9</strain>
        <strain evidence="5 20">ONT-3</strain>
        <strain evidence="4 18">SCRP245</strain>
    </source>
</reference>
<protein>
    <recommendedName>
        <fullName evidence="2">Capsule synthesis protein CapA domain-containing protein</fullName>
    </recommendedName>
</protein>
<evidence type="ECO:0000313" key="14">
    <source>
        <dbReference type="Proteomes" id="UP000437068"/>
    </source>
</evidence>
<dbReference type="Proteomes" id="UP000440732">
    <property type="component" value="Unassembled WGS sequence"/>
</dbReference>
<dbReference type="EMBL" id="QXGB01004525">
    <property type="protein sequence ID" value="KAE9165929.1"/>
    <property type="molecule type" value="Genomic_DNA"/>
</dbReference>
<evidence type="ECO:0000313" key="9">
    <source>
        <dbReference type="EMBL" id="KAE9168449.1"/>
    </source>
</evidence>
<dbReference type="SMART" id="SM00854">
    <property type="entry name" value="PGA_cap"/>
    <property type="match status" value="1"/>
</dbReference>
<evidence type="ECO:0000313" key="3">
    <source>
        <dbReference type="EMBL" id="KAE8919890.1"/>
    </source>
</evidence>
<dbReference type="EMBL" id="QXFX01004624">
    <property type="protein sequence ID" value="KAE9063357.1"/>
    <property type="molecule type" value="Genomic_DNA"/>
</dbReference>
<dbReference type="Proteomes" id="UP000476176">
    <property type="component" value="Unassembled WGS sequence"/>
</dbReference>